<dbReference type="InterPro" id="IPR050951">
    <property type="entry name" value="Retrovirus_Pol_polyprotein"/>
</dbReference>
<protein>
    <recommendedName>
        <fullName evidence="1">RNA-directed DNA polymerase</fullName>
        <ecNumber evidence="1">2.7.7.49</ecNumber>
    </recommendedName>
</protein>
<dbReference type="FunFam" id="1.10.340.70:FF:000004">
    <property type="entry name" value="Retrovirus-related Pol polyprotein from transposon 297-like Protein"/>
    <property type="match status" value="1"/>
</dbReference>
<reference evidence="3" key="1">
    <citation type="journal article" date="2023" name="G3 (Bethesda)">
        <title>Whole genome assemblies of Zophobas morio and Tenebrio molitor.</title>
        <authorList>
            <person name="Kaur S."/>
            <person name="Stinson S.A."/>
            <person name="diCenzo G.C."/>
        </authorList>
    </citation>
    <scope>NUCLEOTIDE SEQUENCE</scope>
    <source>
        <strain evidence="3">QUZm001</strain>
    </source>
</reference>
<dbReference type="PANTHER" id="PTHR37984">
    <property type="entry name" value="PROTEIN CBG26694"/>
    <property type="match status" value="1"/>
</dbReference>
<dbReference type="Gene3D" id="1.10.340.70">
    <property type="match status" value="1"/>
</dbReference>
<dbReference type="GO" id="GO:0003964">
    <property type="term" value="F:RNA-directed DNA polymerase activity"/>
    <property type="evidence" value="ECO:0007669"/>
    <property type="project" value="UniProtKB-EC"/>
</dbReference>
<evidence type="ECO:0000256" key="1">
    <source>
        <dbReference type="ARBA" id="ARBA00012493"/>
    </source>
</evidence>
<dbReference type="EMBL" id="JALNTZ010000002">
    <property type="protein sequence ID" value="KAJ3662522.1"/>
    <property type="molecule type" value="Genomic_DNA"/>
</dbReference>
<feature type="domain" description="Integrase zinc-binding" evidence="2">
    <location>
        <begin position="77"/>
        <end position="129"/>
    </location>
</feature>
<organism evidence="3 4">
    <name type="scientific">Zophobas morio</name>
    <dbReference type="NCBI Taxonomy" id="2755281"/>
    <lineage>
        <taxon>Eukaryota</taxon>
        <taxon>Metazoa</taxon>
        <taxon>Ecdysozoa</taxon>
        <taxon>Arthropoda</taxon>
        <taxon>Hexapoda</taxon>
        <taxon>Insecta</taxon>
        <taxon>Pterygota</taxon>
        <taxon>Neoptera</taxon>
        <taxon>Endopterygota</taxon>
        <taxon>Coleoptera</taxon>
        <taxon>Polyphaga</taxon>
        <taxon>Cucujiformia</taxon>
        <taxon>Tenebrionidae</taxon>
        <taxon>Zophobas</taxon>
    </lineage>
</organism>
<sequence>MHVAMVTESLNITEKQIERFQNETIKDHALQDVIKLVRTGWPEHRNAVPDSAKPYFTFKENLYEANGLLFKKNSLVVPTSLRAEMLKRINFNHMGIEKCKLRARESLYWPGMSNGIENLLSNCEACAKFHRLNRKDPMILREVPEAPWQVVGSDLFYLDRKDYMSK</sequence>
<evidence type="ECO:0000313" key="3">
    <source>
        <dbReference type="EMBL" id="KAJ3662522.1"/>
    </source>
</evidence>
<keyword evidence="4" id="KW-1185">Reference proteome</keyword>
<dbReference type="EC" id="2.7.7.49" evidence="1"/>
<dbReference type="Proteomes" id="UP001168821">
    <property type="component" value="Unassembled WGS sequence"/>
</dbReference>
<evidence type="ECO:0000259" key="2">
    <source>
        <dbReference type="Pfam" id="PF17921"/>
    </source>
</evidence>
<dbReference type="AlphaFoldDB" id="A0AA38IT05"/>
<comment type="caution">
    <text evidence="3">The sequence shown here is derived from an EMBL/GenBank/DDBJ whole genome shotgun (WGS) entry which is preliminary data.</text>
</comment>
<dbReference type="Pfam" id="PF17921">
    <property type="entry name" value="Integrase_H2C2"/>
    <property type="match status" value="1"/>
</dbReference>
<evidence type="ECO:0000313" key="4">
    <source>
        <dbReference type="Proteomes" id="UP001168821"/>
    </source>
</evidence>
<dbReference type="InterPro" id="IPR041588">
    <property type="entry name" value="Integrase_H2C2"/>
</dbReference>
<name>A0AA38IT05_9CUCU</name>
<proteinExistence type="predicted"/>
<gene>
    <name evidence="3" type="ORF">Zmor_006867</name>
</gene>
<accession>A0AA38IT05</accession>
<dbReference type="PANTHER" id="PTHR37984:SF7">
    <property type="entry name" value="INTEGRASE CATALYTIC DOMAIN-CONTAINING PROTEIN"/>
    <property type="match status" value="1"/>
</dbReference>